<dbReference type="InterPro" id="IPR011330">
    <property type="entry name" value="Glyco_hydro/deAcase_b/a-brl"/>
</dbReference>
<proteinExistence type="predicted"/>
<dbReference type="PANTHER" id="PTHR10587">
    <property type="entry name" value="GLYCOSYL TRANSFERASE-RELATED"/>
    <property type="match status" value="1"/>
</dbReference>
<sequence length="266" mass="28185">MPQPWKPSPAIKLSFATHGAAAISLLVVPGAWPWALGAVTVNQLLISGAGLLPRSAVLGANLNRLPAAAASRREVALTIDDGPDPEVTPRVLDILDTTGVKASFFCIGNRARQYPRVCREIVERGHRVENHGDSHSWIFASFGSARMRADIAAAQATLSDITGQAPQFFRPTAGLRNPLLDPVLASLDLRLASWTRRPYDTRTGDVRRVLDRLTAGLGAGDILLLHDGNGALTPAGEPVILAALPHLVNAFAEAGLSPVTLTAAEQ</sequence>
<evidence type="ECO:0000313" key="2">
    <source>
        <dbReference type="EMBL" id="MBK8891327.1"/>
    </source>
</evidence>
<name>A0A9D7LW65_9RHOO</name>
<dbReference type="Proteomes" id="UP000808146">
    <property type="component" value="Unassembled WGS sequence"/>
</dbReference>
<dbReference type="InterPro" id="IPR050248">
    <property type="entry name" value="Polysacc_deacetylase_ArnD"/>
</dbReference>
<dbReference type="PROSITE" id="PS51677">
    <property type="entry name" value="NODB"/>
    <property type="match status" value="1"/>
</dbReference>
<feature type="domain" description="NodB homology" evidence="1">
    <location>
        <begin position="73"/>
        <end position="259"/>
    </location>
</feature>
<evidence type="ECO:0000259" key="1">
    <source>
        <dbReference type="PROSITE" id="PS51677"/>
    </source>
</evidence>
<dbReference type="GO" id="GO:0016810">
    <property type="term" value="F:hydrolase activity, acting on carbon-nitrogen (but not peptide) bonds"/>
    <property type="evidence" value="ECO:0007669"/>
    <property type="project" value="InterPro"/>
</dbReference>
<dbReference type="CDD" id="cd10917">
    <property type="entry name" value="CE4_NodB_like_6s_7s"/>
    <property type="match status" value="1"/>
</dbReference>
<dbReference type="SUPFAM" id="SSF88713">
    <property type="entry name" value="Glycoside hydrolase/deacetylase"/>
    <property type="match status" value="1"/>
</dbReference>
<evidence type="ECO:0000313" key="3">
    <source>
        <dbReference type="Proteomes" id="UP000808146"/>
    </source>
</evidence>
<protein>
    <submittedName>
        <fullName evidence="2">Polysaccharide deacetylase family protein</fullName>
    </submittedName>
</protein>
<comment type="caution">
    <text evidence="2">The sequence shown here is derived from an EMBL/GenBank/DDBJ whole genome shotgun (WGS) entry which is preliminary data.</text>
</comment>
<dbReference type="InterPro" id="IPR002509">
    <property type="entry name" value="NODB_dom"/>
</dbReference>
<dbReference type="Pfam" id="PF01522">
    <property type="entry name" value="Polysacc_deac_1"/>
    <property type="match status" value="1"/>
</dbReference>
<dbReference type="EMBL" id="JADKBR010000017">
    <property type="protein sequence ID" value="MBK8891327.1"/>
    <property type="molecule type" value="Genomic_DNA"/>
</dbReference>
<dbReference type="PANTHER" id="PTHR10587:SF137">
    <property type="entry name" value="4-DEOXY-4-FORMAMIDO-L-ARABINOSE-PHOSPHOUNDECAPRENOL DEFORMYLASE ARND-RELATED"/>
    <property type="match status" value="1"/>
</dbReference>
<organism evidence="2 3">
    <name type="scientific">Candidatus Dechloromonas phosphorivorans</name>
    <dbReference type="NCBI Taxonomy" id="2899244"/>
    <lineage>
        <taxon>Bacteria</taxon>
        <taxon>Pseudomonadati</taxon>
        <taxon>Pseudomonadota</taxon>
        <taxon>Betaproteobacteria</taxon>
        <taxon>Rhodocyclales</taxon>
        <taxon>Azonexaceae</taxon>
        <taxon>Dechloromonas</taxon>
    </lineage>
</organism>
<dbReference type="Gene3D" id="3.20.20.370">
    <property type="entry name" value="Glycoside hydrolase/deacetylase"/>
    <property type="match status" value="1"/>
</dbReference>
<reference evidence="3" key="1">
    <citation type="journal article" date="2021" name="Nat. Commun.">
        <title>Connecting structure to function with the recovery of over 1000 high-quality metagenome-assembled genomes from activated sludge using long-read sequencing.</title>
        <authorList>
            <person name="Singleton C.M."/>
            <person name="Petriglieri F."/>
            <person name="Kristensen J.M."/>
            <person name="Kirkegaard R.H."/>
            <person name="Michaelsen T.Y."/>
            <person name="Andersen M.H."/>
            <person name="Kondrotaite Z."/>
            <person name="Karst S.M."/>
            <person name="Dueholm M.S."/>
            <person name="Nielsen P.H."/>
            <person name="Albertsen M."/>
        </authorList>
    </citation>
    <scope>NUCLEOTIDE SEQUENCE [LARGE SCALE GENOMIC DNA]</scope>
</reference>
<dbReference type="AlphaFoldDB" id="A0A9D7LW65"/>
<gene>
    <name evidence="2" type="ORF">IPN75_13695</name>
</gene>
<accession>A0A9D7LW65</accession>
<dbReference type="GO" id="GO:0005975">
    <property type="term" value="P:carbohydrate metabolic process"/>
    <property type="evidence" value="ECO:0007669"/>
    <property type="project" value="InterPro"/>
</dbReference>